<dbReference type="NCBIfam" id="NF003915">
    <property type="entry name" value="PRK05441.1"/>
    <property type="match status" value="1"/>
</dbReference>
<dbReference type="InterPro" id="IPR005486">
    <property type="entry name" value="Glucokinase_regulatory_CS"/>
</dbReference>
<reference evidence="6" key="1">
    <citation type="submission" date="2016-07" db="EMBL/GenBank/DDBJ databases">
        <authorList>
            <person name="Florea S."/>
            <person name="Webb J.S."/>
            <person name="Jaromczyk J."/>
            <person name="Schardl C.L."/>
        </authorList>
    </citation>
    <scope>NUCLEOTIDE SEQUENCE [LARGE SCALE GENOMIC DNA]</scope>
    <source>
        <strain evidence="6">CY1</strain>
    </source>
</reference>
<dbReference type="PANTHER" id="PTHR10088:SF4">
    <property type="entry name" value="GLUCOKINASE REGULATORY PROTEIN"/>
    <property type="match status" value="1"/>
</dbReference>
<feature type="domain" description="SIS" evidence="4">
    <location>
        <begin position="54"/>
        <end position="216"/>
    </location>
</feature>
<comment type="subunit">
    <text evidence="3">Homodimer.</text>
</comment>
<gene>
    <name evidence="3" type="primary">murQ</name>
    <name evidence="5" type="ORF">BC351_28115</name>
</gene>
<dbReference type="Proteomes" id="UP000190626">
    <property type="component" value="Unassembled WGS sequence"/>
</dbReference>
<comment type="pathway">
    <text evidence="3">Amino-sugar metabolism; N-acetylmuramate degradation.</text>
</comment>
<evidence type="ECO:0000313" key="6">
    <source>
        <dbReference type="Proteomes" id="UP000190626"/>
    </source>
</evidence>
<dbReference type="NCBIfam" id="NF009222">
    <property type="entry name" value="PRK12570.1"/>
    <property type="match status" value="1"/>
</dbReference>
<feature type="active site" description="Proton donor" evidence="3">
    <location>
        <position position="82"/>
    </location>
</feature>
<dbReference type="Pfam" id="PF22645">
    <property type="entry name" value="GKRP_SIS_N"/>
    <property type="match status" value="1"/>
</dbReference>
<comment type="catalytic activity">
    <reaction evidence="3">
        <text>N-acetyl-D-muramate 6-phosphate + H2O = N-acetyl-D-glucosamine 6-phosphate + (R)-lactate</text>
        <dbReference type="Rhea" id="RHEA:26410"/>
        <dbReference type="ChEBI" id="CHEBI:15377"/>
        <dbReference type="ChEBI" id="CHEBI:16004"/>
        <dbReference type="ChEBI" id="CHEBI:57513"/>
        <dbReference type="ChEBI" id="CHEBI:58722"/>
        <dbReference type="EC" id="4.2.1.126"/>
    </reaction>
</comment>
<name>A0A1V4HIB4_9BACL</name>
<dbReference type="STRING" id="1469647.BC351_28115"/>
<dbReference type="GO" id="GO:0097367">
    <property type="term" value="F:carbohydrate derivative binding"/>
    <property type="evidence" value="ECO:0007669"/>
    <property type="project" value="InterPro"/>
</dbReference>
<dbReference type="FunFam" id="3.40.50.10490:FF:000014">
    <property type="entry name" value="N-acetylmuramic acid 6-phosphate etherase"/>
    <property type="match status" value="1"/>
</dbReference>
<dbReference type="GO" id="GO:0046348">
    <property type="term" value="P:amino sugar catabolic process"/>
    <property type="evidence" value="ECO:0007669"/>
    <property type="project" value="InterPro"/>
</dbReference>
<dbReference type="GO" id="GO:0009254">
    <property type="term" value="P:peptidoglycan turnover"/>
    <property type="evidence" value="ECO:0007669"/>
    <property type="project" value="TreeGrafter"/>
</dbReference>
<dbReference type="PROSITE" id="PS01272">
    <property type="entry name" value="GCKR"/>
    <property type="match status" value="1"/>
</dbReference>
<dbReference type="GO" id="GO:0016835">
    <property type="term" value="F:carbon-oxygen lyase activity"/>
    <property type="evidence" value="ECO:0007669"/>
    <property type="project" value="UniProtKB-UniRule"/>
</dbReference>
<evidence type="ECO:0000256" key="1">
    <source>
        <dbReference type="ARBA" id="ARBA00023239"/>
    </source>
</evidence>
<evidence type="ECO:0000256" key="2">
    <source>
        <dbReference type="ARBA" id="ARBA00023277"/>
    </source>
</evidence>
<dbReference type="Gene3D" id="1.10.8.1080">
    <property type="match status" value="1"/>
</dbReference>
<feature type="active site" evidence="3">
    <location>
        <position position="113"/>
    </location>
</feature>
<dbReference type="GO" id="GO:0016803">
    <property type="term" value="F:ether hydrolase activity"/>
    <property type="evidence" value="ECO:0007669"/>
    <property type="project" value="TreeGrafter"/>
</dbReference>
<dbReference type="InterPro" id="IPR005488">
    <property type="entry name" value="Etherase_MurQ"/>
</dbReference>
<keyword evidence="2 3" id="KW-0119">Carbohydrate metabolism</keyword>
<dbReference type="EC" id="4.2.1.126" evidence="3"/>
<dbReference type="InterPro" id="IPR001347">
    <property type="entry name" value="SIS_dom"/>
</dbReference>
<dbReference type="RefSeq" id="WP_079414270.1">
    <property type="nucleotide sequence ID" value="NZ_MBTG01000016.1"/>
</dbReference>
<dbReference type="AlphaFoldDB" id="A0A1V4HIB4"/>
<comment type="caution">
    <text evidence="5">The sequence shown here is derived from an EMBL/GenBank/DDBJ whole genome shotgun (WGS) entry which is preliminary data.</text>
</comment>
<keyword evidence="1 3" id="KW-0456">Lyase</keyword>
<dbReference type="SUPFAM" id="SSF53697">
    <property type="entry name" value="SIS domain"/>
    <property type="match status" value="1"/>
</dbReference>
<dbReference type="PROSITE" id="PS51464">
    <property type="entry name" value="SIS"/>
    <property type="match status" value="1"/>
</dbReference>
<organism evidence="5 6">
    <name type="scientific">Paenibacillus ferrarius</name>
    <dbReference type="NCBI Taxonomy" id="1469647"/>
    <lineage>
        <taxon>Bacteria</taxon>
        <taxon>Bacillati</taxon>
        <taxon>Bacillota</taxon>
        <taxon>Bacilli</taxon>
        <taxon>Bacillales</taxon>
        <taxon>Paenibacillaceae</taxon>
        <taxon>Paenibacillus</taxon>
    </lineage>
</organism>
<dbReference type="Gene3D" id="3.40.50.10490">
    <property type="entry name" value="Glucose-6-phosphate isomerase like protein, domain 1"/>
    <property type="match status" value="1"/>
</dbReference>
<dbReference type="InterPro" id="IPR046348">
    <property type="entry name" value="SIS_dom_sf"/>
</dbReference>
<dbReference type="CDD" id="cd05007">
    <property type="entry name" value="SIS_Etherase"/>
    <property type="match status" value="1"/>
</dbReference>
<accession>A0A1V4HIB4</accession>
<comment type="function">
    <text evidence="3">Specifically catalyzes the cleavage of the D-lactyl ether substituent of MurNAc 6-phosphate, producing GlcNAc 6-phosphate and D-lactate.</text>
</comment>
<dbReference type="EMBL" id="MBTG01000016">
    <property type="protein sequence ID" value="OPH56366.1"/>
    <property type="molecule type" value="Genomic_DNA"/>
</dbReference>
<dbReference type="PANTHER" id="PTHR10088">
    <property type="entry name" value="GLUCOKINASE REGULATORY PROTEIN"/>
    <property type="match status" value="1"/>
</dbReference>
<dbReference type="HAMAP" id="MF_00068">
    <property type="entry name" value="MurQ"/>
    <property type="match status" value="1"/>
</dbReference>
<sequence>MNIKLTTEQRNERSEQLDMLSTMDIIALMNEEDQKVPLAVKEALPQIERAIEVIVEKLAGGGRLFYVGAGTSGRLGILDAAECPPTFGTEKELVTAIIAGGSRAIFEAVEDAEDNEAAGKDEVRKQVSNRDVLVGIAASGKTPYVLGAVQEAKRIGVPTIGLSCNAYTLLSEAVDYPIEVSVGPEVVTGSTRLKAATAQKLVVNMISTATMIRLGKVYKNLMVNVQATNDKLRKRVIHIIMEATQVNEEVARRYCDMASGDARVAILMLQFQVDSSTVMQELRKSSGHFGQTREQLMALGNM</sequence>
<comment type="similarity">
    <text evidence="3">Belongs to the GCKR-like family. MurNAc-6-P etherase subfamily.</text>
</comment>
<keyword evidence="6" id="KW-1185">Reference proteome</keyword>
<comment type="miscellaneous">
    <text evidence="3">A lyase-type mechanism (elimination/hydration) is suggested for the cleavage of the lactyl ether bond of MurNAc 6-phosphate, with the formation of an alpha,beta-unsaturated aldehyde intermediate with (E)-stereochemistry, followed by the syn addition of water to give product.</text>
</comment>
<dbReference type="UniPathway" id="UPA00342"/>
<evidence type="ECO:0000313" key="5">
    <source>
        <dbReference type="EMBL" id="OPH56366.1"/>
    </source>
</evidence>
<evidence type="ECO:0000256" key="3">
    <source>
        <dbReference type="HAMAP-Rule" id="MF_00068"/>
    </source>
</evidence>
<dbReference type="NCBIfam" id="TIGR00274">
    <property type="entry name" value="N-acetylmuramic acid 6-phosphate etherase"/>
    <property type="match status" value="1"/>
</dbReference>
<proteinExistence type="inferred from homology"/>
<dbReference type="GO" id="GO:0097173">
    <property type="term" value="P:N-acetylmuramic acid catabolic process"/>
    <property type="evidence" value="ECO:0007669"/>
    <property type="project" value="UniProtKB-UniPathway"/>
</dbReference>
<dbReference type="InterPro" id="IPR040190">
    <property type="entry name" value="MURQ/GCKR"/>
</dbReference>
<evidence type="ECO:0000259" key="4">
    <source>
        <dbReference type="PROSITE" id="PS51464"/>
    </source>
</evidence>
<protein>
    <recommendedName>
        <fullName evidence="3">N-acetylmuramic acid 6-phosphate etherase</fullName>
        <shortName evidence="3">MurNAc-6-P etherase</shortName>
        <ecNumber evidence="3">4.2.1.126</ecNumber>
    </recommendedName>
    <alternativeName>
        <fullName evidence="3">N-acetylmuramic acid 6-phosphate hydrolase</fullName>
    </alternativeName>
    <alternativeName>
        <fullName evidence="3">N-acetylmuramic acid 6-phosphate lyase</fullName>
    </alternativeName>
</protein>
<dbReference type="OrthoDB" id="9813395at2"/>